<evidence type="ECO:0000256" key="2">
    <source>
        <dbReference type="ARBA" id="ARBA00022559"/>
    </source>
</evidence>
<comment type="similarity">
    <text evidence="7">Belongs to the chloroperoxidase family.</text>
</comment>
<dbReference type="PROSITE" id="PS51405">
    <property type="entry name" value="HEME_HALOPEROXIDASE"/>
    <property type="match status" value="1"/>
</dbReference>
<name>A0A9P4VQU1_9PEZI</name>
<reference evidence="9" key="1">
    <citation type="journal article" date="2020" name="Stud. Mycol.">
        <title>101 Dothideomycetes genomes: a test case for predicting lifestyles and emergence of pathogens.</title>
        <authorList>
            <person name="Haridas S."/>
            <person name="Albert R."/>
            <person name="Binder M."/>
            <person name="Bloem J."/>
            <person name="Labutti K."/>
            <person name="Salamov A."/>
            <person name="Andreopoulos B."/>
            <person name="Baker S."/>
            <person name="Barry K."/>
            <person name="Bills G."/>
            <person name="Bluhm B."/>
            <person name="Cannon C."/>
            <person name="Castanera R."/>
            <person name="Culley D."/>
            <person name="Daum C."/>
            <person name="Ezra D."/>
            <person name="Gonzalez J."/>
            <person name="Henrissat B."/>
            <person name="Kuo A."/>
            <person name="Liang C."/>
            <person name="Lipzen A."/>
            <person name="Lutzoni F."/>
            <person name="Magnuson J."/>
            <person name="Mondo S."/>
            <person name="Nolan M."/>
            <person name="Ohm R."/>
            <person name="Pangilinan J."/>
            <person name="Park H.-J."/>
            <person name="Ramirez L."/>
            <person name="Alfaro M."/>
            <person name="Sun H."/>
            <person name="Tritt A."/>
            <person name="Yoshinaga Y."/>
            <person name="Zwiers L.-H."/>
            <person name="Turgeon B."/>
            <person name="Goodwin S."/>
            <person name="Spatafora J."/>
            <person name="Crous P."/>
            <person name="Grigoriev I."/>
        </authorList>
    </citation>
    <scope>NUCLEOTIDE SEQUENCE</scope>
    <source>
        <strain evidence="9">CBS 101060</strain>
    </source>
</reference>
<gene>
    <name evidence="9" type="ORF">M501DRAFT_936031</name>
</gene>
<accession>A0A9P4VQU1</accession>
<evidence type="ECO:0000313" key="9">
    <source>
        <dbReference type="EMBL" id="KAF2838137.1"/>
    </source>
</evidence>
<dbReference type="EMBL" id="MU006097">
    <property type="protein sequence ID" value="KAF2838137.1"/>
    <property type="molecule type" value="Genomic_DNA"/>
</dbReference>
<evidence type="ECO:0000256" key="3">
    <source>
        <dbReference type="ARBA" id="ARBA00022617"/>
    </source>
</evidence>
<evidence type="ECO:0000256" key="5">
    <source>
        <dbReference type="ARBA" id="ARBA00023002"/>
    </source>
</evidence>
<protein>
    <submittedName>
        <fullName evidence="9">Cloroperoxidase</fullName>
    </submittedName>
</protein>
<organism evidence="9 10">
    <name type="scientific">Patellaria atrata CBS 101060</name>
    <dbReference type="NCBI Taxonomy" id="1346257"/>
    <lineage>
        <taxon>Eukaryota</taxon>
        <taxon>Fungi</taxon>
        <taxon>Dikarya</taxon>
        <taxon>Ascomycota</taxon>
        <taxon>Pezizomycotina</taxon>
        <taxon>Dothideomycetes</taxon>
        <taxon>Dothideomycetes incertae sedis</taxon>
        <taxon>Patellariales</taxon>
        <taxon>Patellariaceae</taxon>
        <taxon>Patellaria</taxon>
    </lineage>
</organism>
<dbReference type="Proteomes" id="UP000799429">
    <property type="component" value="Unassembled WGS sequence"/>
</dbReference>
<dbReference type="AlphaFoldDB" id="A0A9P4VQU1"/>
<keyword evidence="2" id="KW-0575">Peroxidase</keyword>
<proteinExistence type="inferred from homology"/>
<keyword evidence="3" id="KW-0349">Heme</keyword>
<dbReference type="GO" id="GO:0046872">
    <property type="term" value="F:metal ion binding"/>
    <property type="evidence" value="ECO:0007669"/>
    <property type="project" value="UniProtKB-KW"/>
</dbReference>
<dbReference type="PANTHER" id="PTHR33577:SF16">
    <property type="entry name" value="HEME HALOPEROXIDASE FAMILY PROFILE DOMAIN-CONTAINING PROTEIN"/>
    <property type="match status" value="1"/>
</dbReference>
<keyword evidence="4" id="KW-0479">Metal-binding</keyword>
<comment type="caution">
    <text evidence="9">The sequence shown here is derived from an EMBL/GenBank/DDBJ whole genome shotgun (WGS) entry which is preliminary data.</text>
</comment>
<dbReference type="OrthoDB" id="407298at2759"/>
<sequence length="422" mass="45698">MILQLETNYTSHTRECTRRGPSETESRLTVRDNLSECHHPPILTNAKVTGKHAFKAPDFKAGDQRGPCPGLNALANHGYIPRNGVVSMAQAISAINQVYGMGVDLATILAVMGTVWAGNPLSLNPGFSIGGQTRKVQNLLGNLLGLLGEPQGLIASHNFIESDASTTRQDLYLTGDNYRLDMTLFKQWLAVPTDASGSYPMSSLFSLNKMRFDQSVATNPNFYYGPFTGMIARNAGTFFSGQLMRNFSTTSGVLDARTVKSFYAVYDKSNGALEYREGHEQIPANWYRRTTDWTLVDFNVELLALVAAYPVLGSIGGNMGTVNSFTGVNLGDLTGGLLNAQNLLKGNNLMCFILQVVKTVSPNSLATIFTTLAKPLSMLTDALRLPLINLACPAWGDLTLEGQSLAKALEKKFPGAEGGRVL</sequence>
<dbReference type="GO" id="GO:0004601">
    <property type="term" value="F:peroxidase activity"/>
    <property type="evidence" value="ECO:0007669"/>
    <property type="project" value="UniProtKB-KW"/>
</dbReference>
<keyword evidence="10" id="KW-1185">Reference proteome</keyword>
<evidence type="ECO:0000256" key="6">
    <source>
        <dbReference type="ARBA" id="ARBA00023004"/>
    </source>
</evidence>
<dbReference type="SUPFAM" id="SSF47571">
    <property type="entry name" value="Cloroperoxidase"/>
    <property type="match status" value="1"/>
</dbReference>
<evidence type="ECO:0000256" key="7">
    <source>
        <dbReference type="ARBA" id="ARBA00025795"/>
    </source>
</evidence>
<evidence type="ECO:0000256" key="4">
    <source>
        <dbReference type="ARBA" id="ARBA00022723"/>
    </source>
</evidence>
<evidence type="ECO:0000259" key="8">
    <source>
        <dbReference type="PROSITE" id="PS51405"/>
    </source>
</evidence>
<dbReference type="Gene3D" id="1.10.489.10">
    <property type="entry name" value="Chloroperoxidase-like"/>
    <property type="match status" value="1"/>
</dbReference>
<evidence type="ECO:0000313" key="10">
    <source>
        <dbReference type="Proteomes" id="UP000799429"/>
    </source>
</evidence>
<comment type="cofactor">
    <cofactor evidence="1">
        <name>heme b</name>
        <dbReference type="ChEBI" id="CHEBI:60344"/>
    </cofactor>
</comment>
<dbReference type="InterPro" id="IPR000028">
    <property type="entry name" value="Chloroperoxidase"/>
</dbReference>
<dbReference type="InterPro" id="IPR036851">
    <property type="entry name" value="Chloroperoxidase-like_sf"/>
</dbReference>
<keyword evidence="5" id="KW-0560">Oxidoreductase</keyword>
<feature type="domain" description="Heme haloperoxidase family profile" evidence="8">
    <location>
        <begin position="50"/>
        <end position="300"/>
    </location>
</feature>
<dbReference type="PANTHER" id="PTHR33577">
    <property type="entry name" value="STERIGMATOCYSTIN BIOSYNTHESIS PEROXIDASE STCC-RELATED"/>
    <property type="match status" value="1"/>
</dbReference>
<evidence type="ECO:0000256" key="1">
    <source>
        <dbReference type="ARBA" id="ARBA00001970"/>
    </source>
</evidence>
<dbReference type="Pfam" id="PF01328">
    <property type="entry name" value="Peroxidase_2"/>
    <property type="match status" value="1"/>
</dbReference>
<keyword evidence="6" id="KW-0408">Iron</keyword>